<evidence type="ECO:0000313" key="2">
    <source>
        <dbReference type="EMBL" id="CAG8468632.1"/>
    </source>
</evidence>
<protein>
    <submittedName>
        <fullName evidence="2">7964_t:CDS:1</fullName>
    </submittedName>
</protein>
<proteinExistence type="predicted"/>
<evidence type="ECO:0000256" key="1">
    <source>
        <dbReference type="SAM" id="Phobius"/>
    </source>
</evidence>
<gene>
    <name evidence="2" type="ORF">FMOSSE_LOCUS2403</name>
</gene>
<dbReference type="Proteomes" id="UP000789375">
    <property type="component" value="Unassembled WGS sequence"/>
</dbReference>
<reference evidence="2" key="1">
    <citation type="submission" date="2021-06" db="EMBL/GenBank/DDBJ databases">
        <authorList>
            <person name="Kallberg Y."/>
            <person name="Tangrot J."/>
            <person name="Rosling A."/>
        </authorList>
    </citation>
    <scope>NUCLEOTIDE SEQUENCE</scope>
    <source>
        <strain evidence="2">87-6 pot B 2015</strain>
    </source>
</reference>
<dbReference type="EMBL" id="CAJVPP010000313">
    <property type="protein sequence ID" value="CAG8468632.1"/>
    <property type="molecule type" value="Genomic_DNA"/>
</dbReference>
<organism evidence="2 3">
    <name type="scientific">Funneliformis mosseae</name>
    <name type="common">Endomycorrhizal fungus</name>
    <name type="synonym">Glomus mosseae</name>
    <dbReference type="NCBI Taxonomy" id="27381"/>
    <lineage>
        <taxon>Eukaryota</taxon>
        <taxon>Fungi</taxon>
        <taxon>Fungi incertae sedis</taxon>
        <taxon>Mucoromycota</taxon>
        <taxon>Glomeromycotina</taxon>
        <taxon>Glomeromycetes</taxon>
        <taxon>Glomerales</taxon>
        <taxon>Glomeraceae</taxon>
        <taxon>Funneliformis</taxon>
    </lineage>
</organism>
<accession>A0A9N8Z6B3</accession>
<evidence type="ECO:0000313" key="3">
    <source>
        <dbReference type="Proteomes" id="UP000789375"/>
    </source>
</evidence>
<keyword evidence="1" id="KW-1133">Transmembrane helix</keyword>
<dbReference type="AlphaFoldDB" id="A0A9N8Z6B3"/>
<comment type="caution">
    <text evidence="2">The sequence shown here is derived from an EMBL/GenBank/DDBJ whole genome shotgun (WGS) entry which is preliminary data.</text>
</comment>
<keyword evidence="3" id="KW-1185">Reference proteome</keyword>
<keyword evidence="1" id="KW-0812">Transmembrane</keyword>
<keyword evidence="1" id="KW-0472">Membrane</keyword>
<name>A0A9N8Z6B3_FUNMO</name>
<feature type="transmembrane region" description="Helical" evidence="1">
    <location>
        <begin position="27"/>
        <end position="47"/>
    </location>
</feature>
<sequence>MINVWLWAKVSDGALIADGKYELLQGIYYVIAQFADALVGSLLIQLIPMQL</sequence>